<sequence length="202" mass="23502">MRNCFLSVFVCLTFIQCAGANIKIKVKEDLSGEFLIYEKRIKSQNNLVNMGTGLVPKSDAELIIRERSYEFQNIYKILPKGLRFYRYQEELEKEHTFVVLIDTSSESPLLSDLNLDERGLQAILLEAKKRDDLLRFNALVNHLQLEIFLPYQIKSVHFRETRTPGDWTARSDGNGKVVINIPIDAMRANEHRYTEVYVKFNP</sequence>
<comment type="caution">
    <text evidence="1">The sequence shown here is derived from an EMBL/GenBank/DDBJ whole genome shotgun (WGS) entry which is preliminary data.</text>
</comment>
<evidence type="ECO:0000313" key="2">
    <source>
        <dbReference type="Proteomes" id="UP000245133"/>
    </source>
</evidence>
<proteinExistence type="predicted"/>
<gene>
    <name evidence="1" type="ORF">LPTSP4_01140</name>
</gene>
<dbReference type="InterPro" id="IPR058178">
    <property type="entry name" value="LBF_1134-like"/>
</dbReference>
<dbReference type="OrthoDB" id="338455at2"/>
<keyword evidence="1" id="KW-0449">Lipoprotein</keyword>
<dbReference type="AlphaFoldDB" id="A0A2P2DVG5"/>
<reference evidence="1 2" key="1">
    <citation type="submission" date="2018-02" db="EMBL/GenBank/DDBJ databases">
        <title>Novel Leptospira species isolated from soil and water in Japan.</title>
        <authorList>
            <person name="Nakao R."/>
            <person name="Masuzawa T."/>
        </authorList>
    </citation>
    <scope>NUCLEOTIDE SEQUENCE [LARGE SCALE GENOMIC DNA]</scope>
    <source>
        <strain evidence="1 2">YH101</strain>
    </source>
</reference>
<dbReference type="RefSeq" id="WP_108972603.1">
    <property type="nucleotide sequence ID" value="NZ_BFBB01000001.1"/>
</dbReference>
<keyword evidence="2" id="KW-1185">Reference proteome</keyword>
<dbReference type="NCBIfam" id="NF047759">
    <property type="entry name" value="LBF_1134_fam"/>
    <property type="match status" value="1"/>
</dbReference>
<name>A0A2P2DVG5_9LEPT</name>
<protein>
    <submittedName>
        <fullName evidence="1">Putative lipoprotein</fullName>
    </submittedName>
</protein>
<dbReference type="EMBL" id="BFBB01000001">
    <property type="protein sequence ID" value="GBF48614.1"/>
    <property type="molecule type" value="Genomic_DNA"/>
</dbReference>
<organism evidence="1 2">
    <name type="scientific">Leptospira ryugenii</name>
    <dbReference type="NCBI Taxonomy" id="1917863"/>
    <lineage>
        <taxon>Bacteria</taxon>
        <taxon>Pseudomonadati</taxon>
        <taxon>Spirochaetota</taxon>
        <taxon>Spirochaetia</taxon>
        <taxon>Leptospirales</taxon>
        <taxon>Leptospiraceae</taxon>
        <taxon>Leptospira</taxon>
    </lineage>
</organism>
<dbReference type="Proteomes" id="UP000245133">
    <property type="component" value="Unassembled WGS sequence"/>
</dbReference>
<accession>A0A2P2DVG5</accession>
<evidence type="ECO:0000313" key="1">
    <source>
        <dbReference type="EMBL" id="GBF48614.1"/>
    </source>
</evidence>